<comment type="caution">
    <text evidence="2">The sequence shown here is derived from an EMBL/GenBank/DDBJ whole genome shotgun (WGS) entry which is preliminary data.</text>
</comment>
<name>A0AAW0D700_9AGAR</name>
<organism evidence="2 3">
    <name type="scientific">Favolaschia claudopus</name>
    <dbReference type="NCBI Taxonomy" id="2862362"/>
    <lineage>
        <taxon>Eukaryota</taxon>
        <taxon>Fungi</taxon>
        <taxon>Dikarya</taxon>
        <taxon>Basidiomycota</taxon>
        <taxon>Agaricomycotina</taxon>
        <taxon>Agaricomycetes</taxon>
        <taxon>Agaricomycetidae</taxon>
        <taxon>Agaricales</taxon>
        <taxon>Marasmiineae</taxon>
        <taxon>Mycenaceae</taxon>
        <taxon>Favolaschia</taxon>
    </lineage>
</organism>
<evidence type="ECO:0000313" key="2">
    <source>
        <dbReference type="EMBL" id="KAK7046797.1"/>
    </source>
</evidence>
<evidence type="ECO:0000313" key="3">
    <source>
        <dbReference type="Proteomes" id="UP001362999"/>
    </source>
</evidence>
<accession>A0AAW0D700</accession>
<dbReference type="AlphaFoldDB" id="A0AAW0D700"/>
<feature type="compositionally biased region" description="Low complexity" evidence="1">
    <location>
        <begin position="16"/>
        <end position="35"/>
    </location>
</feature>
<dbReference type="EMBL" id="JAWWNJ010000010">
    <property type="protein sequence ID" value="KAK7046797.1"/>
    <property type="molecule type" value="Genomic_DNA"/>
</dbReference>
<gene>
    <name evidence="2" type="ORF">R3P38DRAFT_84161</name>
</gene>
<keyword evidence="3" id="KW-1185">Reference proteome</keyword>
<dbReference type="Proteomes" id="UP001362999">
    <property type="component" value="Unassembled WGS sequence"/>
</dbReference>
<reference evidence="2 3" key="1">
    <citation type="journal article" date="2024" name="J Genomics">
        <title>Draft genome sequencing and assembly of Favolaschia claudopus CIRM-BRFM 2984 isolated from oak limbs.</title>
        <authorList>
            <person name="Navarro D."/>
            <person name="Drula E."/>
            <person name="Chaduli D."/>
            <person name="Cazenave R."/>
            <person name="Ahrendt S."/>
            <person name="Wang J."/>
            <person name="Lipzen A."/>
            <person name="Daum C."/>
            <person name="Barry K."/>
            <person name="Grigoriev I.V."/>
            <person name="Favel A."/>
            <person name="Rosso M.N."/>
            <person name="Martin F."/>
        </authorList>
    </citation>
    <scope>NUCLEOTIDE SEQUENCE [LARGE SCALE GENOMIC DNA]</scope>
    <source>
        <strain evidence="2 3">CIRM-BRFM 2984</strain>
    </source>
</reference>
<proteinExistence type="predicted"/>
<protein>
    <submittedName>
        <fullName evidence="2">Uncharacterized protein</fullName>
    </submittedName>
</protein>
<feature type="region of interest" description="Disordered" evidence="1">
    <location>
        <begin position="16"/>
        <end position="52"/>
    </location>
</feature>
<sequence length="230" mass="24671">MFFLVCPSKMHPYIHPSVPRSPSSGSPAPLGPSNGANVQIPPRPDYANLNPRRPSEHWLNSLNPGWIDGASEPPIFFFSQEEIAMTMLTWNPGHPMFKPVVSAAPVPADSSALGQPPAYIDTTVAASDAPQAGAAQTGYQVSVVVHFSAPDLTNLTKTGIRSKPLLKQIKNTKLAIIDVIHMDRCAFIKAILAVHEYADDYSPGVNRGPPFKMSWTGSSGGRGHSAKPVL</sequence>
<evidence type="ECO:0000256" key="1">
    <source>
        <dbReference type="SAM" id="MobiDB-lite"/>
    </source>
</evidence>